<evidence type="ECO:0000313" key="1">
    <source>
        <dbReference type="EMBL" id="GAG48080.1"/>
    </source>
</evidence>
<feature type="non-terminal residue" evidence="1">
    <location>
        <position position="155"/>
    </location>
</feature>
<protein>
    <submittedName>
        <fullName evidence="1">Uncharacterized protein</fullName>
    </submittedName>
</protein>
<dbReference type="Gene3D" id="3.40.50.880">
    <property type="match status" value="1"/>
</dbReference>
<name>X0XXL7_9ZZZZ</name>
<dbReference type="SUPFAM" id="SSF52317">
    <property type="entry name" value="Class I glutamine amidotransferase-like"/>
    <property type="match status" value="1"/>
</dbReference>
<proteinExistence type="predicted"/>
<dbReference type="InterPro" id="IPR029062">
    <property type="entry name" value="Class_I_gatase-like"/>
</dbReference>
<comment type="caution">
    <text evidence="1">The sequence shown here is derived from an EMBL/GenBank/DDBJ whole genome shotgun (WGS) entry which is preliminary data.</text>
</comment>
<reference evidence="1" key="1">
    <citation type="journal article" date="2014" name="Front. Microbiol.">
        <title>High frequency of phylogenetically diverse reductive dehalogenase-homologous genes in deep subseafloor sedimentary metagenomes.</title>
        <authorList>
            <person name="Kawai M."/>
            <person name="Futagami T."/>
            <person name="Toyoda A."/>
            <person name="Takaki Y."/>
            <person name="Nishi S."/>
            <person name="Hori S."/>
            <person name="Arai W."/>
            <person name="Tsubouchi T."/>
            <person name="Morono Y."/>
            <person name="Uchiyama I."/>
            <person name="Ito T."/>
            <person name="Fujiyama A."/>
            <person name="Inagaki F."/>
            <person name="Takami H."/>
        </authorList>
    </citation>
    <scope>NUCLEOTIDE SEQUENCE</scope>
    <source>
        <strain evidence="1">Expedition CK06-06</strain>
    </source>
</reference>
<accession>X0XXL7</accession>
<feature type="non-terminal residue" evidence="1">
    <location>
        <position position="1"/>
    </location>
</feature>
<gene>
    <name evidence="1" type="ORF">S01H1_83790</name>
</gene>
<sequence>GCDNLNRFVFAGGGWLGLVHLSDKRLPEIFGAQTQPVGPLGELRVLFDDSNHAIAKRLPEGIYLKGLYHCFEKIAGDAEIILYADWHYNHSPVFISRSVDNGKVACTTLQAYDDPVFQQILYRLLRHLAGQGDDNQTLGVGLLGYAPSVGKAHGL</sequence>
<dbReference type="AlphaFoldDB" id="X0XXL7"/>
<dbReference type="EMBL" id="BARS01057038">
    <property type="protein sequence ID" value="GAG48080.1"/>
    <property type="molecule type" value="Genomic_DNA"/>
</dbReference>
<organism evidence="1">
    <name type="scientific">marine sediment metagenome</name>
    <dbReference type="NCBI Taxonomy" id="412755"/>
    <lineage>
        <taxon>unclassified sequences</taxon>
        <taxon>metagenomes</taxon>
        <taxon>ecological metagenomes</taxon>
    </lineage>
</organism>